<dbReference type="Pfam" id="PF05183">
    <property type="entry name" value="RdRP"/>
    <property type="match status" value="1"/>
</dbReference>
<keyword evidence="5" id="KW-1185">Reference proteome</keyword>
<dbReference type="Proteomes" id="UP001212997">
    <property type="component" value="Unassembled WGS sequence"/>
</dbReference>
<sequence length="1238" mass="141637">MEINIHRIDRGATKWDVKREIAKLLHRDDFSKPFRREDSNLREMRVATFHLARHVYLQSIRNFQVNVNEGVGGIGTHDGTGKLILPTQSVGNRFFHYIVTKGENITVKGQRLIFKRSRERQPPHVYQTLDKTPYLEPQIEEELADKLAKLDVGIHVDKVQFGIFFRDPGDPPTMPRRFSTEFELTHRQMGACMFEFEYQHKLIRIQLGNPVTDQIAHNIAIHFVNIRKMAIGIESGNPFICFDLMTPAIFQEQDFNRALTGIEHEDNRKFRKRLDSIHAGHAAVAPYAHHIRLVLHDAPDIELFERLCWTAGLQRPHRAVVEGERRGFFSSKQLHRVRKWLLQCDFPVAFQIDALLRSGLVNTVELFDVLFTRIEKLRKWNEDETADILRHFAERLRGRGRDQSLLDCLALACEGHDVEHIFPVGAGELPLVRDGLRRRRRRGKERATGIFPCHHVTVTPSRLVYEGPYAIQSNRVIRKYIEYPNNFIRLDFRDEDRLHLRWSRDVDGKTLLEDRVGYILKNGIEIAGRRFDFLAYSNSALREHAVWFVQPIHHPTMPFIDANVIRAGLGDFSELIREPSRYAARLGQAFTATDPSVSITQDQWEMMDDLGDEEPYFTDGVGTISKALGDMIWNALCEARDGPSNFSIQPSAYQIRFLGFKGVVAVDHRLEGIKMRLRPSMQKFSIPDQREADIEIAKSFERPGLAYLNRPLITILEDRGVDISAFLDLQSLAIANIEMSSDTLMKTAELLRKHQLGSRFKLSYILTCLSTLGLGTPKQRTAKYHYKDIFMDRLILVAKTCLLRDIKHSARIPVPNSCLLVGVADEGPAYIQEGAENVFCLQEKQVFVCIQEPGPDKEPYYLKGTVAISRSPTVHPGDVQRVQAIGKPPDGMLCFFRDLKNVVVFPSLGERSLPSMLGGGDLDGDLYSVIKESTLLPTGQETAGDYESAGKLKTEWDITIDDVCNFIVEYINSDILGVLSDRHIVIADQSKLGIKDERCMKLAELCSQAVDYPKNGIPVDFKQVPRQLIPFKPDWKRSDEVASRSTDFYESTRALGVMFRRVELAPRPPPIREVFKKTQRPPPLCRPHLHRPSGTYRTPSWILLQLRRYHSPDSRLSEEEVVIGTIIATCSDNRYRKDRIFRMGLHCSVLLRDIREDLYPVEDNPTREGLTAGLTRAWRAWDFGMRNRAESGANSFALVALGVVCHILEEFGDIELKHTKEHDDDDDEDKVDSDDDGW</sequence>
<evidence type="ECO:0000256" key="2">
    <source>
        <dbReference type="SAM" id="MobiDB-lite"/>
    </source>
</evidence>
<dbReference type="EC" id="2.7.7.48" evidence="1"/>
<feature type="domain" description="RDRP core" evidence="3">
    <location>
        <begin position="458"/>
        <end position="1062"/>
    </location>
</feature>
<dbReference type="GO" id="GO:0003723">
    <property type="term" value="F:RNA binding"/>
    <property type="evidence" value="ECO:0007669"/>
    <property type="project" value="UniProtKB-KW"/>
</dbReference>
<evidence type="ECO:0000313" key="4">
    <source>
        <dbReference type="EMBL" id="KAJ3488968.1"/>
    </source>
</evidence>
<accession>A0AAD5YLV2</accession>
<keyword evidence="1" id="KW-0808">Transferase</keyword>
<dbReference type="InterPro" id="IPR057596">
    <property type="entry name" value="RDRP_core"/>
</dbReference>
<dbReference type="GO" id="GO:0031380">
    <property type="term" value="C:nuclear RNA-directed RNA polymerase complex"/>
    <property type="evidence" value="ECO:0007669"/>
    <property type="project" value="TreeGrafter"/>
</dbReference>
<comment type="similarity">
    <text evidence="1">Belongs to the RdRP family.</text>
</comment>
<evidence type="ECO:0000259" key="3">
    <source>
        <dbReference type="Pfam" id="PF05183"/>
    </source>
</evidence>
<gene>
    <name evidence="4" type="ORF">NLI96_g2438</name>
</gene>
<feature type="region of interest" description="Disordered" evidence="2">
    <location>
        <begin position="1219"/>
        <end position="1238"/>
    </location>
</feature>
<organism evidence="4 5">
    <name type="scientific">Meripilus lineatus</name>
    <dbReference type="NCBI Taxonomy" id="2056292"/>
    <lineage>
        <taxon>Eukaryota</taxon>
        <taxon>Fungi</taxon>
        <taxon>Dikarya</taxon>
        <taxon>Basidiomycota</taxon>
        <taxon>Agaricomycotina</taxon>
        <taxon>Agaricomycetes</taxon>
        <taxon>Polyporales</taxon>
        <taxon>Meripilaceae</taxon>
        <taxon>Meripilus</taxon>
    </lineage>
</organism>
<protein>
    <recommendedName>
        <fullName evidence="1">RNA-dependent RNA polymerase</fullName>
        <ecNumber evidence="1">2.7.7.48</ecNumber>
    </recommendedName>
</protein>
<reference evidence="4" key="1">
    <citation type="submission" date="2022-07" db="EMBL/GenBank/DDBJ databases">
        <title>Genome Sequence of Physisporinus lineatus.</title>
        <authorList>
            <person name="Buettner E."/>
        </authorList>
    </citation>
    <scope>NUCLEOTIDE SEQUENCE</scope>
    <source>
        <strain evidence="4">VT162</strain>
    </source>
</reference>
<comment type="caution">
    <text evidence="4">The sequence shown here is derived from an EMBL/GenBank/DDBJ whole genome shotgun (WGS) entry which is preliminary data.</text>
</comment>
<dbReference type="AlphaFoldDB" id="A0AAD5YLV2"/>
<dbReference type="EMBL" id="JANAWD010000055">
    <property type="protein sequence ID" value="KAJ3488968.1"/>
    <property type="molecule type" value="Genomic_DNA"/>
</dbReference>
<name>A0AAD5YLV2_9APHY</name>
<evidence type="ECO:0000256" key="1">
    <source>
        <dbReference type="RuleBase" id="RU363098"/>
    </source>
</evidence>
<keyword evidence="1" id="KW-0548">Nucleotidyltransferase</keyword>
<dbReference type="PANTHER" id="PTHR23079">
    <property type="entry name" value="RNA-DEPENDENT RNA POLYMERASE"/>
    <property type="match status" value="1"/>
</dbReference>
<keyword evidence="1" id="KW-0696">RNA-directed RNA polymerase</keyword>
<proteinExistence type="inferred from homology"/>
<feature type="compositionally biased region" description="Acidic residues" evidence="2">
    <location>
        <begin position="1223"/>
        <end position="1238"/>
    </location>
</feature>
<keyword evidence="1" id="KW-0694">RNA-binding</keyword>
<dbReference type="InterPro" id="IPR007855">
    <property type="entry name" value="RDRP"/>
</dbReference>
<dbReference type="GO" id="GO:0030422">
    <property type="term" value="P:siRNA processing"/>
    <property type="evidence" value="ECO:0007669"/>
    <property type="project" value="TreeGrafter"/>
</dbReference>
<dbReference type="GO" id="GO:0003968">
    <property type="term" value="F:RNA-directed RNA polymerase activity"/>
    <property type="evidence" value="ECO:0007669"/>
    <property type="project" value="UniProtKB-KW"/>
</dbReference>
<comment type="catalytic activity">
    <reaction evidence="1">
        <text>RNA(n) + a ribonucleoside 5'-triphosphate = RNA(n+1) + diphosphate</text>
        <dbReference type="Rhea" id="RHEA:21248"/>
        <dbReference type="Rhea" id="RHEA-COMP:14527"/>
        <dbReference type="Rhea" id="RHEA-COMP:17342"/>
        <dbReference type="ChEBI" id="CHEBI:33019"/>
        <dbReference type="ChEBI" id="CHEBI:61557"/>
        <dbReference type="ChEBI" id="CHEBI:140395"/>
        <dbReference type="EC" id="2.7.7.48"/>
    </reaction>
</comment>
<dbReference type="PANTHER" id="PTHR23079:SF55">
    <property type="entry name" value="RNA-DIRECTED RNA POLYMERASE"/>
    <property type="match status" value="1"/>
</dbReference>
<evidence type="ECO:0000313" key="5">
    <source>
        <dbReference type="Proteomes" id="UP001212997"/>
    </source>
</evidence>